<accession>A0A399E3F3</accession>
<sequence>MSHDEVRWYEKRWLEDRRRWEEERRSLQKRLDEQAAEILELKRKVAECADERVEKLQRQVDTLQQQLKEEQAAHMQCAKALEQAKQQLAMLAQPPLGEGFFRYLGQNIGLWDQTLVEEARKLEGCGIEPWLRAIWEEREGALSRVFAGEITDWQRVRTGLVLEWALLAWLEGVRDG</sequence>
<organism evidence="2 3">
    <name type="scientific">Meiothermus taiwanensis</name>
    <dbReference type="NCBI Taxonomy" id="172827"/>
    <lineage>
        <taxon>Bacteria</taxon>
        <taxon>Thermotogati</taxon>
        <taxon>Deinococcota</taxon>
        <taxon>Deinococci</taxon>
        <taxon>Thermales</taxon>
        <taxon>Thermaceae</taxon>
        <taxon>Meiothermus</taxon>
    </lineage>
</organism>
<dbReference type="Proteomes" id="UP000266089">
    <property type="component" value="Unassembled WGS sequence"/>
</dbReference>
<dbReference type="EMBL" id="QWKX01000030">
    <property type="protein sequence ID" value="RIH77180.1"/>
    <property type="molecule type" value="Genomic_DNA"/>
</dbReference>
<keyword evidence="1" id="KW-0175">Coiled coil</keyword>
<evidence type="ECO:0000313" key="2">
    <source>
        <dbReference type="EMBL" id="RIH77180.1"/>
    </source>
</evidence>
<reference evidence="2 3" key="1">
    <citation type="submission" date="2018-08" db="EMBL/GenBank/DDBJ databases">
        <title>Meiothermus cateniformans JCM 15151 genome sequencing project.</title>
        <authorList>
            <person name="Da Costa M.S."/>
            <person name="Albuquerque L."/>
            <person name="Raposo P."/>
            <person name="Froufe H.J.C."/>
            <person name="Barroso C.S."/>
            <person name="Egas C."/>
        </authorList>
    </citation>
    <scope>NUCLEOTIDE SEQUENCE [LARGE SCALE GENOMIC DNA]</scope>
    <source>
        <strain evidence="2 3">JCM 15151</strain>
    </source>
</reference>
<feature type="coiled-coil region" evidence="1">
    <location>
        <begin position="10"/>
        <end position="87"/>
    </location>
</feature>
<dbReference type="AlphaFoldDB" id="A0A399E3F3"/>
<gene>
    <name evidence="2" type="ORF">Mcate_01433</name>
</gene>
<dbReference type="OrthoDB" id="27585at2"/>
<dbReference type="RefSeq" id="WP_027888661.1">
    <property type="nucleotide sequence ID" value="NZ_JBHSXZ010000020.1"/>
</dbReference>
<comment type="caution">
    <text evidence="2">The sequence shown here is derived from an EMBL/GenBank/DDBJ whole genome shotgun (WGS) entry which is preliminary data.</text>
</comment>
<proteinExistence type="predicted"/>
<name>A0A399E3F3_9DEIN</name>
<evidence type="ECO:0000313" key="3">
    <source>
        <dbReference type="Proteomes" id="UP000266089"/>
    </source>
</evidence>
<dbReference type="KEGG" id="mtai:Mtai_v1c28410"/>
<evidence type="ECO:0000256" key="1">
    <source>
        <dbReference type="SAM" id="Coils"/>
    </source>
</evidence>
<protein>
    <submittedName>
        <fullName evidence="2">Uncharacterized protein</fullName>
    </submittedName>
</protein>